<dbReference type="EMBL" id="CM003149">
    <property type="protein sequence ID" value="KIS68169.1"/>
    <property type="molecule type" value="Genomic_DNA"/>
</dbReference>
<keyword evidence="1" id="KW-0732">Signal</keyword>
<name>A0A0D1DV74_MYCMD</name>
<dbReference type="VEuPathDB" id="FungiDB:UMAG_03749"/>
<protein>
    <submittedName>
        <fullName evidence="2">Uncharacterized protein</fullName>
    </submittedName>
</protein>
<dbReference type="OrthoDB" id="2544866at2759"/>
<dbReference type="eggNOG" id="ENOG502R2XD">
    <property type="taxonomic scope" value="Eukaryota"/>
</dbReference>
<dbReference type="GeneID" id="23564117"/>
<accession>A0A0D1DV74</accession>
<sequence>MRRSSILILVFFWLALDAVLATSTSTSTEVGNAKPAGSSKVRKEIYVPYDYLSGGFFEPDPDMLPASEEYLRREVHRRRIFYDGVPMYFAEPQGYNLQRMQRGYADFGKIYVAGRSLTGNPPIMIARDPQGHPVTREASRDVFEYAHDVLAARVAFGDTATLAAYGYTLETAPPKKLFWFHVKPSPPKWVEVWNSIARGRDTGLTAARQLLNRQRFIKFTTSNGLSELGIRLLHDGRQHVKWQVGNSNPFFSHIH</sequence>
<proteinExistence type="predicted"/>
<organism evidence="2 3">
    <name type="scientific">Mycosarcoma maydis</name>
    <name type="common">Corn smut fungus</name>
    <name type="synonym">Ustilago maydis</name>
    <dbReference type="NCBI Taxonomy" id="5270"/>
    <lineage>
        <taxon>Eukaryota</taxon>
        <taxon>Fungi</taxon>
        <taxon>Dikarya</taxon>
        <taxon>Basidiomycota</taxon>
        <taxon>Ustilaginomycotina</taxon>
        <taxon>Ustilaginomycetes</taxon>
        <taxon>Ustilaginales</taxon>
        <taxon>Ustilaginaceae</taxon>
        <taxon>Mycosarcoma</taxon>
    </lineage>
</organism>
<dbReference type="KEGG" id="uma:UMAG_03749"/>
<evidence type="ECO:0000313" key="3">
    <source>
        <dbReference type="Proteomes" id="UP000000561"/>
    </source>
</evidence>
<dbReference type="RefSeq" id="XP_011390202.1">
    <property type="nucleotide sequence ID" value="XM_011391900.1"/>
</dbReference>
<dbReference type="STRING" id="237631.A0A0D1DV74"/>
<reference evidence="2 3" key="1">
    <citation type="journal article" date="2006" name="Nature">
        <title>Insights from the genome of the biotrophic fungal plant pathogen Ustilago maydis.</title>
        <authorList>
            <person name="Kamper J."/>
            <person name="Kahmann R."/>
            <person name="Bolker M."/>
            <person name="Ma L.J."/>
            <person name="Brefort T."/>
            <person name="Saville B.J."/>
            <person name="Banuett F."/>
            <person name="Kronstad J.W."/>
            <person name="Gold S.E."/>
            <person name="Muller O."/>
            <person name="Perlin M.H."/>
            <person name="Wosten H.A."/>
            <person name="de Vries R."/>
            <person name="Ruiz-Herrera J."/>
            <person name="Reynaga-Pena C.G."/>
            <person name="Snetselaar K."/>
            <person name="McCann M."/>
            <person name="Perez-Martin J."/>
            <person name="Feldbrugge M."/>
            <person name="Basse C.W."/>
            <person name="Steinberg G."/>
            <person name="Ibeas J.I."/>
            <person name="Holloman W."/>
            <person name="Guzman P."/>
            <person name="Farman M."/>
            <person name="Stajich J.E."/>
            <person name="Sentandreu R."/>
            <person name="Gonzalez-Prieto J.M."/>
            <person name="Kennell J.C."/>
            <person name="Molina L."/>
            <person name="Schirawski J."/>
            <person name="Mendoza-Mendoza A."/>
            <person name="Greilinger D."/>
            <person name="Munch K."/>
            <person name="Rossel N."/>
            <person name="Scherer M."/>
            <person name="Vranes M."/>
            <person name="Ladendorf O."/>
            <person name="Vincon V."/>
            <person name="Fuchs U."/>
            <person name="Sandrock B."/>
            <person name="Meng S."/>
            <person name="Ho E.C."/>
            <person name="Cahill M.J."/>
            <person name="Boyce K.J."/>
            <person name="Klose J."/>
            <person name="Klosterman S.J."/>
            <person name="Deelstra H.J."/>
            <person name="Ortiz-Castellanos L."/>
            <person name="Li W."/>
            <person name="Sanchez-Alonso P."/>
            <person name="Schreier P.H."/>
            <person name="Hauser-Hahn I."/>
            <person name="Vaupel M."/>
            <person name="Koopmann E."/>
            <person name="Friedrich G."/>
            <person name="Voss H."/>
            <person name="Schluter T."/>
            <person name="Margolis J."/>
            <person name="Platt D."/>
            <person name="Swimmer C."/>
            <person name="Gnirke A."/>
            <person name="Chen F."/>
            <person name="Vysotskaia V."/>
            <person name="Mannhaupt G."/>
            <person name="Guldener U."/>
            <person name="Munsterkotter M."/>
            <person name="Haase D."/>
            <person name="Oesterheld M."/>
            <person name="Mewes H.W."/>
            <person name="Mauceli E.W."/>
            <person name="DeCaprio D."/>
            <person name="Wade C.M."/>
            <person name="Butler J."/>
            <person name="Young S."/>
            <person name="Jaffe D.B."/>
            <person name="Calvo S."/>
            <person name="Nusbaum C."/>
            <person name="Galagan J."/>
            <person name="Birren B.W."/>
        </authorList>
    </citation>
    <scope>NUCLEOTIDE SEQUENCE [LARGE SCALE GENOMIC DNA]</scope>
    <source>
        <strain evidence="3">DSM 14603 / FGSC 9021 / UM521</strain>
    </source>
</reference>
<feature type="chain" id="PRO_5002229361" evidence="1">
    <location>
        <begin position="22"/>
        <end position="255"/>
    </location>
</feature>
<evidence type="ECO:0000313" key="2">
    <source>
        <dbReference type="EMBL" id="KIS68169.1"/>
    </source>
</evidence>
<dbReference type="AlphaFoldDB" id="A0A0D1DV74"/>
<keyword evidence="3" id="KW-1185">Reference proteome</keyword>
<dbReference type="Proteomes" id="UP000000561">
    <property type="component" value="Chromosome 10"/>
</dbReference>
<feature type="signal peptide" evidence="1">
    <location>
        <begin position="1"/>
        <end position="21"/>
    </location>
</feature>
<dbReference type="InParanoid" id="A0A0D1DV74"/>
<gene>
    <name evidence="2" type="ORF">UMAG_03749</name>
</gene>
<evidence type="ECO:0000256" key="1">
    <source>
        <dbReference type="SAM" id="SignalP"/>
    </source>
</evidence>